<dbReference type="PROSITE" id="PS00211">
    <property type="entry name" value="ABC_TRANSPORTER_1"/>
    <property type="match status" value="1"/>
</dbReference>
<evidence type="ECO:0000256" key="5">
    <source>
        <dbReference type="ARBA" id="ARBA00022840"/>
    </source>
</evidence>
<accession>A0ABT8S7N9</accession>
<sequence length="632" mass="68020">MSTPPLPAELPAAPETPQHSATRVARHAALSQGQDTTRLVLGLLKPYRGWLAIVLVAMLVEIAMSLAAPWPLKLVLDDALGTHHLPAWLEWAHDLGIGRHTLGVALFAGIATLAIAVIGGIATYIDNYFTTSIGQWVANDLRLRIYEHLHRLSLAFYDTAKTGTLMSTITSDVATVQSFASSSTLSIVVDIVTIVFMLGLMIWLDWDFTLIAIAVMPFLLLFVFRFKKAVKDVTREVRVKQSEIVAVVQEGLGSVRAIKAFGRQDLELTHMTAASHASTEAALKARRIKSLLSPVVAVVVALCTGIVLWKGTSLIIAGTMTAGALTVYLAYLSKFFKPVKDLAGMASTIAQTTVALERIQKILGADDIIREHPGATDPGRTRGEISFEHVAFGYGSEPPVLRDVSFNIKPGQVVGIVGPTGSGKSTVVSLMPRFYDPSGGRVLIDGVDIATHKLAALRSQIGFVLQETVLFRGTIGENIAYGKPGATREEIVAAAKLANADEFIARMPNGYDSLVGERGDTLSGGQRQRIGIARAVIRNSPIMILDEPTAALDTESERLVIEGLERLMQGRTVIMIAHRLSTLRNADKIIVLKDGVVVEEGTNDELVALGGVYAELHRIQYEDPAAHAAATA</sequence>
<keyword evidence="7 8" id="KW-0472">Membrane</keyword>
<feature type="transmembrane region" description="Helical" evidence="8">
    <location>
        <begin position="185"/>
        <end position="204"/>
    </location>
</feature>
<feature type="transmembrane region" description="Helical" evidence="8">
    <location>
        <begin position="315"/>
        <end position="332"/>
    </location>
</feature>
<evidence type="ECO:0000256" key="4">
    <source>
        <dbReference type="ARBA" id="ARBA00022741"/>
    </source>
</evidence>
<dbReference type="SUPFAM" id="SSF90123">
    <property type="entry name" value="ABC transporter transmembrane region"/>
    <property type="match status" value="1"/>
</dbReference>
<keyword evidence="3 8" id="KW-0812">Transmembrane</keyword>
<evidence type="ECO:0000256" key="2">
    <source>
        <dbReference type="ARBA" id="ARBA00022475"/>
    </source>
</evidence>
<dbReference type="SUPFAM" id="SSF52540">
    <property type="entry name" value="P-loop containing nucleoside triphosphate hydrolases"/>
    <property type="match status" value="1"/>
</dbReference>
<keyword evidence="6 8" id="KW-1133">Transmembrane helix</keyword>
<feature type="transmembrane region" description="Helical" evidence="8">
    <location>
        <begin position="291"/>
        <end position="309"/>
    </location>
</feature>
<dbReference type="SMART" id="SM00382">
    <property type="entry name" value="AAA"/>
    <property type="match status" value="1"/>
</dbReference>
<dbReference type="Gene3D" id="1.20.1560.10">
    <property type="entry name" value="ABC transporter type 1, transmembrane domain"/>
    <property type="match status" value="1"/>
</dbReference>
<keyword evidence="5 11" id="KW-0067">ATP-binding</keyword>
<reference evidence="11" key="1">
    <citation type="submission" date="2023-06" db="EMBL/GenBank/DDBJ databases">
        <authorList>
            <person name="Jiang Y."/>
            <person name="Liu Q."/>
        </authorList>
    </citation>
    <scope>NUCLEOTIDE SEQUENCE</scope>
    <source>
        <strain evidence="11">CGMCC 1.12090</strain>
    </source>
</reference>
<evidence type="ECO:0000256" key="1">
    <source>
        <dbReference type="ARBA" id="ARBA00004651"/>
    </source>
</evidence>
<evidence type="ECO:0000256" key="8">
    <source>
        <dbReference type="SAM" id="Phobius"/>
    </source>
</evidence>
<dbReference type="PANTHER" id="PTHR43394">
    <property type="entry name" value="ATP-DEPENDENT PERMEASE MDL1, MITOCHONDRIAL"/>
    <property type="match status" value="1"/>
</dbReference>
<dbReference type="InterPro" id="IPR027417">
    <property type="entry name" value="P-loop_NTPase"/>
</dbReference>
<dbReference type="InterPro" id="IPR039421">
    <property type="entry name" value="Type_1_exporter"/>
</dbReference>
<dbReference type="Proteomes" id="UP001169027">
    <property type="component" value="Unassembled WGS sequence"/>
</dbReference>
<name>A0ABT8S7N9_9BURK</name>
<dbReference type="InterPro" id="IPR036640">
    <property type="entry name" value="ABC1_TM_sf"/>
</dbReference>
<dbReference type="EMBL" id="JAUKVY010000016">
    <property type="protein sequence ID" value="MDO1534928.1"/>
    <property type="molecule type" value="Genomic_DNA"/>
</dbReference>
<evidence type="ECO:0000259" key="10">
    <source>
        <dbReference type="PROSITE" id="PS50929"/>
    </source>
</evidence>
<keyword evidence="12" id="KW-1185">Reference proteome</keyword>
<dbReference type="InterPro" id="IPR017871">
    <property type="entry name" value="ABC_transporter-like_CS"/>
</dbReference>
<dbReference type="InterPro" id="IPR011527">
    <property type="entry name" value="ABC1_TM_dom"/>
</dbReference>
<dbReference type="RefSeq" id="WP_301812675.1">
    <property type="nucleotide sequence ID" value="NZ_JAUJZH010000016.1"/>
</dbReference>
<feature type="transmembrane region" description="Helical" evidence="8">
    <location>
        <begin position="50"/>
        <end position="70"/>
    </location>
</feature>
<evidence type="ECO:0000313" key="11">
    <source>
        <dbReference type="EMBL" id="MDO1534928.1"/>
    </source>
</evidence>
<evidence type="ECO:0000313" key="12">
    <source>
        <dbReference type="Proteomes" id="UP001169027"/>
    </source>
</evidence>
<dbReference type="GO" id="GO:0005524">
    <property type="term" value="F:ATP binding"/>
    <property type="evidence" value="ECO:0007669"/>
    <property type="project" value="UniProtKB-KW"/>
</dbReference>
<dbReference type="PROSITE" id="PS50893">
    <property type="entry name" value="ABC_TRANSPORTER_2"/>
    <property type="match status" value="1"/>
</dbReference>
<comment type="subcellular location">
    <subcellularLocation>
        <location evidence="1">Cell membrane</location>
        <topology evidence="1">Multi-pass membrane protein</topology>
    </subcellularLocation>
</comment>
<dbReference type="PROSITE" id="PS50929">
    <property type="entry name" value="ABC_TM1F"/>
    <property type="match status" value="1"/>
</dbReference>
<gene>
    <name evidence="11" type="ORF">Q2T77_21780</name>
</gene>
<evidence type="ECO:0000259" key="9">
    <source>
        <dbReference type="PROSITE" id="PS50893"/>
    </source>
</evidence>
<organism evidence="11 12">
    <name type="scientific">Variovorax ginsengisoli</name>
    <dbReference type="NCBI Taxonomy" id="363844"/>
    <lineage>
        <taxon>Bacteria</taxon>
        <taxon>Pseudomonadati</taxon>
        <taxon>Pseudomonadota</taxon>
        <taxon>Betaproteobacteria</taxon>
        <taxon>Burkholderiales</taxon>
        <taxon>Comamonadaceae</taxon>
        <taxon>Variovorax</taxon>
    </lineage>
</organism>
<feature type="transmembrane region" description="Helical" evidence="8">
    <location>
        <begin position="104"/>
        <end position="125"/>
    </location>
</feature>
<dbReference type="Pfam" id="PF00664">
    <property type="entry name" value="ABC_membrane"/>
    <property type="match status" value="1"/>
</dbReference>
<proteinExistence type="predicted"/>
<keyword evidence="2" id="KW-1003">Cell membrane</keyword>
<evidence type="ECO:0000256" key="7">
    <source>
        <dbReference type="ARBA" id="ARBA00023136"/>
    </source>
</evidence>
<evidence type="ECO:0000256" key="6">
    <source>
        <dbReference type="ARBA" id="ARBA00022989"/>
    </source>
</evidence>
<dbReference type="Gene3D" id="3.40.50.300">
    <property type="entry name" value="P-loop containing nucleotide triphosphate hydrolases"/>
    <property type="match status" value="1"/>
</dbReference>
<dbReference type="InterPro" id="IPR003439">
    <property type="entry name" value="ABC_transporter-like_ATP-bd"/>
</dbReference>
<evidence type="ECO:0000256" key="3">
    <source>
        <dbReference type="ARBA" id="ARBA00022692"/>
    </source>
</evidence>
<feature type="domain" description="ABC transmembrane type-1" evidence="10">
    <location>
        <begin position="52"/>
        <end position="351"/>
    </location>
</feature>
<protein>
    <submittedName>
        <fullName evidence="11">ABC transporter ATP-binding protein</fullName>
    </submittedName>
</protein>
<dbReference type="CDD" id="cd18564">
    <property type="entry name" value="ABC_6TM_exporter_like"/>
    <property type="match status" value="1"/>
</dbReference>
<feature type="domain" description="ABC transporter" evidence="9">
    <location>
        <begin position="385"/>
        <end position="619"/>
    </location>
</feature>
<dbReference type="PANTHER" id="PTHR43394:SF1">
    <property type="entry name" value="ATP-BINDING CASSETTE SUB-FAMILY B MEMBER 10, MITOCHONDRIAL"/>
    <property type="match status" value="1"/>
</dbReference>
<keyword evidence="4" id="KW-0547">Nucleotide-binding</keyword>
<feature type="transmembrane region" description="Helical" evidence="8">
    <location>
        <begin position="210"/>
        <end position="226"/>
    </location>
</feature>
<dbReference type="InterPro" id="IPR003593">
    <property type="entry name" value="AAA+_ATPase"/>
</dbReference>
<dbReference type="Pfam" id="PF00005">
    <property type="entry name" value="ABC_tran"/>
    <property type="match status" value="1"/>
</dbReference>
<comment type="caution">
    <text evidence="11">The sequence shown here is derived from an EMBL/GenBank/DDBJ whole genome shotgun (WGS) entry which is preliminary data.</text>
</comment>